<organism evidence="2">
    <name type="scientific">Tanacetum cinerariifolium</name>
    <name type="common">Dalmatian daisy</name>
    <name type="synonym">Chrysanthemum cinerariifolium</name>
    <dbReference type="NCBI Taxonomy" id="118510"/>
    <lineage>
        <taxon>Eukaryota</taxon>
        <taxon>Viridiplantae</taxon>
        <taxon>Streptophyta</taxon>
        <taxon>Embryophyta</taxon>
        <taxon>Tracheophyta</taxon>
        <taxon>Spermatophyta</taxon>
        <taxon>Magnoliopsida</taxon>
        <taxon>eudicotyledons</taxon>
        <taxon>Gunneridae</taxon>
        <taxon>Pentapetalae</taxon>
        <taxon>asterids</taxon>
        <taxon>campanulids</taxon>
        <taxon>Asterales</taxon>
        <taxon>Asteraceae</taxon>
        <taxon>Asteroideae</taxon>
        <taxon>Anthemideae</taxon>
        <taxon>Anthemidinae</taxon>
        <taxon>Tanacetum</taxon>
    </lineage>
</organism>
<dbReference type="AlphaFoldDB" id="A0A699X388"/>
<evidence type="ECO:0000256" key="1">
    <source>
        <dbReference type="SAM" id="MobiDB-lite"/>
    </source>
</evidence>
<proteinExistence type="predicted"/>
<gene>
    <name evidence="2" type="ORF">Tci_926511</name>
</gene>
<accession>A0A699X388</accession>
<name>A0A699X388_TANCI</name>
<evidence type="ECO:0000313" key="2">
    <source>
        <dbReference type="EMBL" id="GFD54542.1"/>
    </source>
</evidence>
<feature type="region of interest" description="Disordered" evidence="1">
    <location>
        <begin position="1"/>
        <end position="45"/>
    </location>
</feature>
<feature type="compositionally biased region" description="Acidic residues" evidence="1">
    <location>
        <begin position="1"/>
        <end position="19"/>
    </location>
</feature>
<sequence>MMPEESENANDATSQDDDENVGRVRSNGHSSEEEEWEGRFHGPDSSWRFYTEAERSLASSLDQVENNDLSAH</sequence>
<reference evidence="2" key="1">
    <citation type="journal article" date="2019" name="Sci. Rep.">
        <title>Draft genome of Tanacetum cinerariifolium, the natural source of mosquito coil.</title>
        <authorList>
            <person name="Yamashiro T."/>
            <person name="Shiraishi A."/>
            <person name="Satake H."/>
            <person name="Nakayama K."/>
        </authorList>
    </citation>
    <scope>NUCLEOTIDE SEQUENCE</scope>
</reference>
<dbReference type="EMBL" id="BKCJ011807179">
    <property type="protein sequence ID" value="GFD54542.1"/>
    <property type="molecule type" value="Genomic_DNA"/>
</dbReference>
<comment type="caution">
    <text evidence="2">The sequence shown here is derived from an EMBL/GenBank/DDBJ whole genome shotgun (WGS) entry which is preliminary data.</text>
</comment>
<feature type="non-terminal residue" evidence="2">
    <location>
        <position position="72"/>
    </location>
</feature>
<protein>
    <submittedName>
        <fullName evidence="2">Uncharacterized protein</fullName>
    </submittedName>
</protein>